<dbReference type="PROSITE" id="PS51257">
    <property type="entry name" value="PROKAR_LIPOPROTEIN"/>
    <property type="match status" value="1"/>
</dbReference>
<gene>
    <name evidence="4" type="ORF">MM213_02075</name>
</gene>
<keyword evidence="1" id="KW-0175">Coiled coil</keyword>
<keyword evidence="2" id="KW-0472">Membrane</keyword>
<keyword evidence="2" id="KW-0812">Transmembrane</keyword>
<feature type="coiled-coil region" evidence="1">
    <location>
        <begin position="185"/>
        <end position="212"/>
    </location>
</feature>
<evidence type="ECO:0000256" key="2">
    <source>
        <dbReference type="SAM" id="Phobius"/>
    </source>
</evidence>
<feature type="transmembrane region" description="Helical" evidence="2">
    <location>
        <begin position="256"/>
        <end position="277"/>
    </location>
</feature>
<dbReference type="RefSeq" id="WP_241409673.1">
    <property type="nucleotide sequence ID" value="NZ_JAKZGO010000001.1"/>
</dbReference>
<proteinExistence type="predicted"/>
<evidence type="ECO:0000313" key="5">
    <source>
        <dbReference type="Proteomes" id="UP001165430"/>
    </source>
</evidence>
<reference evidence="4" key="1">
    <citation type="submission" date="2022-03" db="EMBL/GenBank/DDBJ databases">
        <title>De novo assembled genomes of Belliella spp. (Cyclobacteriaceae) strains.</title>
        <authorList>
            <person name="Szabo A."/>
            <person name="Korponai K."/>
            <person name="Felfoldi T."/>
        </authorList>
    </citation>
    <scope>NUCLEOTIDE SEQUENCE</scope>
    <source>
        <strain evidence="4">DSM 111903</strain>
    </source>
</reference>
<dbReference type="InterPro" id="IPR025645">
    <property type="entry name" value="DUF4349"/>
</dbReference>
<dbReference type="Pfam" id="PF14257">
    <property type="entry name" value="DUF4349"/>
    <property type="match status" value="1"/>
</dbReference>
<organism evidence="4 5">
    <name type="scientific">Belliella alkalica</name>
    <dbReference type="NCBI Taxonomy" id="1730871"/>
    <lineage>
        <taxon>Bacteria</taxon>
        <taxon>Pseudomonadati</taxon>
        <taxon>Bacteroidota</taxon>
        <taxon>Cytophagia</taxon>
        <taxon>Cytophagales</taxon>
        <taxon>Cyclobacteriaceae</taxon>
        <taxon>Belliella</taxon>
    </lineage>
</organism>
<evidence type="ECO:0000256" key="1">
    <source>
        <dbReference type="SAM" id="Coils"/>
    </source>
</evidence>
<evidence type="ECO:0000313" key="4">
    <source>
        <dbReference type="EMBL" id="MCH7412256.1"/>
    </source>
</evidence>
<keyword evidence="5" id="KW-1185">Reference proteome</keyword>
<name>A0ABS9V762_9BACT</name>
<comment type="caution">
    <text evidence="4">The sequence shown here is derived from an EMBL/GenBank/DDBJ whole genome shotgun (WGS) entry which is preliminary data.</text>
</comment>
<keyword evidence="2" id="KW-1133">Transmembrane helix</keyword>
<accession>A0ABS9V762</accession>
<dbReference type="EMBL" id="JAKZGO010000001">
    <property type="protein sequence ID" value="MCH7412256.1"/>
    <property type="molecule type" value="Genomic_DNA"/>
</dbReference>
<evidence type="ECO:0000259" key="3">
    <source>
        <dbReference type="Pfam" id="PF14257"/>
    </source>
</evidence>
<feature type="domain" description="DUF4349" evidence="3">
    <location>
        <begin position="69"/>
        <end position="277"/>
    </location>
</feature>
<protein>
    <submittedName>
        <fullName evidence="4">DUF4349 domain-containing protein</fullName>
    </submittedName>
</protein>
<dbReference type="Proteomes" id="UP001165430">
    <property type="component" value="Unassembled WGS sequence"/>
</dbReference>
<sequence>MTHFRSVAITTFHCFLIILFFSCGNKDNDAFSYSGNDTSDFEELLDIPITEQVAPQTDGEAYSSDIELRKFIKTGGIEFESEDIDNDFDKIRKILPKYNAYIESENLVNNHRQKTVTIIVRVPLDAYDTIYNQLTKIGLKVDNVYSNIEDVTSRYSDLDAKIENKKLLEVRYRELLLKAVNIKDMLEIERSMNDLRSEIDMFESRFKLLKQQIRFSTINIRFYENLPAKNFDQNGGKFLPSIRTAIMDGLVLLQNFIVFLFKLWPFVLLALVGFFFWKRIRKVKN</sequence>